<name>A0ABV0SCK3_9TELE</name>
<evidence type="ECO:0000313" key="2">
    <source>
        <dbReference type="Proteomes" id="UP001434883"/>
    </source>
</evidence>
<evidence type="ECO:0000313" key="1">
    <source>
        <dbReference type="EMBL" id="MEQ2218280.1"/>
    </source>
</evidence>
<keyword evidence="2" id="KW-1185">Reference proteome</keyword>
<proteinExistence type="predicted"/>
<reference evidence="1 2" key="1">
    <citation type="submission" date="2021-06" db="EMBL/GenBank/DDBJ databases">
        <authorList>
            <person name="Palmer J.M."/>
        </authorList>
    </citation>
    <scope>NUCLEOTIDE SEQUENCE [LARGE SCALE GENOMIC DNA]</scope>
    <source>
        <strain evidence="1 2">XC_2019</strain>
        <tissue evidence="1">Muscle</tissue>
    </source>
</reference>
<protein>
    <submittedName>
        <fullName evidence="1">Uncharacterized protein</fullName>
    </submittedName>
</protein>
<gene>
    <name evidence="1" type="ORF">XENOCAPTIV_000881</name>
</gene>
<organism evidence="1 2">
    <name type="scientific">Xenoophorus captivus</name>
    <dbReference type="NCBI Taxonomy" id="1517983"/>
    <lineage>
        <taxon>Eukaryota</taxon>
        <taxon>Metazoa</taxon>
        <taxon>Chordata</taxon>
        <taxon>Craniata</taxon>
        <taxon>Vertebrata</taxon>
        <taxon>Euteleostomi</taxon>
        <taxon>Actinopterygii</taxon>
        <taxon>Neopterygii</taxon>
        <taxon>Teleostei</taxon>
        <taxon>Neoteleostei</taxon>
        <taxon>Acanthomorphata</taxon>
        <taxon>Ovalentaria</taxon>
        <taxon>Atherinomorphae</taxon>
        <taxon>Cyprinodontiformes</taxon>
        <taxon>Goodeidae</taxon>
        <taxon>Xenoophorus</taxon>
    </lineage>
</organism>
<accession>A0ABV0SCK3</accession>
<comment type="caution">
    <text evidence="1">The sequence shown here is derived from an EMBL/GenBank/DDBJ whole genome shotgun (WGS) entry which is preliminary data.</text>
</comment>
<dbReference type="Proteomes" id="UP001434883">
    <property type="component" value="Unassembled WGS sequence"/>
</dbReference>
<dbReference type="EMBL" id="JAHRIN010076701">
    <property type="protein sequence ID" value="MEQ2218280.1"/>
    <property type="molecule type" value="Genomic_DNA"/>
</dbReference>
<sequence length="112" mass="12302">MTKSCACPLHTPGPCLFPPASPAQNRNHEVSVLSHFLVTEHQKSSEFTVPQTDCSWNHVGFGFPHLSISENMTSVLLFISCVFLRQGCSKSVLLFGLETENRISSSAFGDFV</sequence>